<dbReference type="AlphaFoldDB" id="A0A1B8PJL1"/>
<accession>A0A1B8PJL1</accession>
<proteinExistence type="inferred from homology"/>
<dbReference type="PROSITE" id="PS51648">
    <property type="entry name" value="YCGL"/>
    <property type="match status" value="1"/>
</dbReference>
<dbReference type="SUPFAM" id="SSF160191">
    <property type="entry name" value="YcgL-like"/>
    <property type="match status" value="1"/>
</dbReference>
<comment type="caution">
    <text evidence="3">The sequence shown here is derived from an EMBL/GenBank/DDBJ whole genome shotgun (WGS) entry which is preliminary data.</text>
</comment>
<sequence length="106" mass="12475">MHCDIYKFPKNPDWYVYIARPNYPDDTDEIRDWFEVLPSDMRSTLGFGQFVMHLDLSSRQKLAQVDIHQVKAKLNEQGYYVQAPPTHVLTQQALVKAKSLQDKKYD</sequence>
<dbReference type="Proteomes" id="UP000092671">
    <property type="component" value="Unassembled WGS sequence"/>
</dbReference>
<dbReference type="InterPro" id="IPR027354">
    <property type="entry name" value="YcgL_dom"/>
</dbReference>
<dbReference type="RefSeq" id="WP_066885837.1">
    <property type="nucleotide sequence ID" value="NZ_JAKREH010000012.1"/>
</dbReference>
<feature type="domain" description="YcgL" evidence="2">
    <location>
        <begin position="1"/>
        <end position="93"/>
    </location>
</feature>
<dbReference type="InterPro" id="IPR038068">
    <property type="entry name" value="YcgL-like_sf"/>
</dbReference>
<name>A0A1B8PJL1_MORNO</name>
<dbReference type="Pfam" id="PF05166">
    <property type="entry name" value="YcgL"/>
    <property type="match status" value="1"/>
</dbReference>
<dbReference type="PANTHER" id="PTHR38109">
    <property type="entry name" value="PROTEIN YCGL"/>
    <property type="match status" value="1"/>
</dbReference>
<evidence type="ECO:0000313" key="3">
    <source>
        <dbReference type="EMBL" id="OBX50579.1"/>
    </source>
</evidence>
<evidence type="ECO:0000313" key="4">
    <source>
        <dbReference type="Proteomes" id="UP000092671"/>
    </source>
</evidence>
<evidence type="ECO:0000256" key="1">
    <source>
        <dbReference type="HAMAP-Rule" id="MF_01866"/>
    </source>
</evidence>
<dbReference type="EMBL" id="LZDN01000013">
    <property type="protein sequence ID" value="OBX50579.1"/>
    <property type="molecule type" value="Genomic_DNA"/>
</dbReference>
<organism evidence="3 4">
    <name type="scientific">Moraxella nonliquefaciens</name>
    <dbReference type="NCBI Taxonomy" id="478"/>
    <lineage>
        <taxon>Bacteria</taxon>
        <taxon>Pseudomonadati</taxon>
        <taxon>Pseudomonadota</taxon>
        <taxon>Gammaproteobacteria</taxon>
        <taxon>Moraxellales</taxon>
        <taxon>Moraxellaceae</taxon>
        <taxon>Moraxella</taxon>
    </lineage>
</organism>
<evidence type="ECO:0000259" key="2">
    <source>
        <dbReference type="PROSITE" id="PS51648"/>
    </source>
</evidence>
<dbReference type="PANTHER" id="PTHR38109:SF1">
    <property type="entry name" value="PROTEIN YCGL"/>
    <property type="match status" value="1"/>
</dbReference>
<protein>
    <recommendedName>
        <fullName evidence="1">YcgL domain-containing protein A9Z60_09070</fullName>
    </recommendedName>
</protein>
<dbReference type="OrthoDB" id="7062382at2"/>
<dbReference type="HAMAP" id="MF_01866">
    <property type="entry name" value="UPF0745"/>
    <property type="match status" value="1"/>
</dbReference>
<reference evidence="3 4" key="1">
    <citation type="submission" date="2016-06" db="EMBL/GenBank/DDBJ databases">
        <title>Draft genome of Moraxella nonliquefaciens CCUG 60284.</title>
        <authorList>
            <person name="Salva-Serra F."/>
            <person name="Engstrom-Jakobsson H."/>
            <person name="Thorell K."/>
            <person name="Gonzales-Siles L."/>
            <person name="Karlsson R."/>
            <person name="Boulund F."/>
            <person name="Engstrand L."/>
            <person name="Kristiansson E."/>
            <person name="Moore E."/>
        </authorList>
    </citation>
    <scope>NUCLEOTIDE SEQUENCE [LARGE SCALE GENOMIC DNA]</scope>
    <source>
        <strain evidence="3 4">CCUG 60284</strain>
    </source>
</reference>
<dbReference type="Gene3D" id="3.10.510.20">
    <property type="entry name" value="YcgL domain"/>
    <property type="match status" value="1"/>
</dbReference>
<gene>
    <name evidence="3" type="ORF">A9Z60_09070</name>
</gene>